<dbReference type="Pfam" id="PF00293">
    <property type="entry name" value="NUDIX"/>
    <property type="match status" value="1"/>
</dbReference>
<dbReference type="GO" id="GO:0005829">
    <property type="term" value="C:cytosol"/>
    <property type="evidence" value="ECO:0007669"/>
    <property type="project" value="UniProtKB-ARBA"/>
</dbReference>
<dbReference type="InterPro" id="IPR011876">
    <property type="entry name" value="IsopentenylPP_isomerase_typ1"/>
</dbReference>
<proteinExistence type="inferred from homology"/>
<keyword evidence="7" id="KW-0414">Isoprene biosynthesis</keyword>
<feature type="region of interest" description="Disordered" evidence="9">
    <location>
        <begin position="716"/>
        <end position="866"/>
    </location>
</feature>
<feature type="compositionally biased region" description="Polar residues" evidence="9">
    <location>
        <begin position="309"/>
        <end position="322"/>
    </location>
</feature>
<dbReference type="eggNOG" id="KOG0142">
    <property type="taxonomic scope" value="Eukaryota"/>
</dbReference>
<feature type="domain" description="Nudix hydrolase" evidence="10">
    <location>
        <begin position="92"/>
        <end position="244"/>
    </location>
</feature>
<dbReference type="HOGENOM" id="CLU_383288_0_0_1"/>
<protein>
    <recommendedName>
        <fullName evidence="5">isopentenyl-diphosphate Delta-isomerase</fullName>
        <ecNumber evidence="5">5.3.3.2</ecNumber>
    </recommendedName>
</protein>
<evidence type="ECO:0000256" key="7">
    <source>
        <dbReference type="ARBA" id="ARBA00023229"/>
    </source>
</evidence>
<evidence type="ECO:0000256" key="3">
    <source>
        <dbReference type="ARBA" id="ARBA00005173"/>
    </source>
</evidence>
<organism evidence="11 12">
    <name type="scientific">Leersia perrieri</name>
    <dbReference type="NCBI Taxonomy" id="77586"/>
    <lineage>
        <taxon>Eukaryota</taxon>
        <taxon>Viridiplantae</taxon>
        <taxon>Streptophyta</taxon>
        <taxon>Embryophyta</taxon>
        <taxon>Tracheophyta</taxon>
        <taxon>Spermatophyta</taxon>
        <taxon>Magnoliopsida</taxon>
        <taxon>Liliopsida</taxon>
        <taxon>Poales</taxon>
        <taxon>Poaceae</taxon>
        <taxon>BOP clade</taxon>
        <taxon>Oryzoideae</taxon>
        <taxon>Oryzeae</taxon>
        <taxon>Oryzinae</taxon>
        <taxon>Leersia</taxon>
    </lineage>
</organism>
<keyword evidence="6" id="KW-0149">Chlorophyll biosynthesis</keyword>
<feature type="compositionally biased region" description="Basic and acidic residues" evidence="9">
    <location>
        <begin position="641"/>
        <end position="650"/>
    </location>
</feature>
<dbReference type="SUPFAM" id="SSF55811">
    <property type="entry name" value="Nudix"/>
    <property type="match status" value="1"/>
</dbReference>
<dbReference type="Proteomes" id="UP000032180">
    <property type="component" value="Chromosome 7"/>
</dbReference>
<sequence length="866" mass="95297">MAAAAAAAAGEDAGMDAVQKRLMFEDEGLWGFGGGLTPRGGSSGGHVTMVLPAAAGDLNFGSCILVDEQDNVVGHESKYNCHLMEKIESENLLHRAFSVFLFNSKYELLLQQRSATKVTFPLVWTNTCCSHPLYRESELIQENYLGVRNAAQRKLLDELGIPAEDVPVDQFTPLGRMLYKAPSDGKWGEHELDYLLFIVRDVKVLPNPDEVADVKYVSREDLKELIRKADAGEEGLKLSPWFRLVVDNFLMGWWDHVEKGTLNEAVDMETIHKLNSPTQNQPSPAQLINLATKSQSTQRAPNILPNLNHLLTRNTPDTTGAKSQKKSPHPTRHKPFPLRRRELAERAQRGGDTWKRENPIKPSAAPTREGEEKEKRRRPAAPSPPPADALLADDGERGGRRHVEEEGGHDDDAQGLPWRLHPLRAPPPLRPRRLRAPGGSPRVVPVGCSGRVRSPPRSGHLRGCCCGGGGQIWSATRIAQASAVEKVISGRWSSSKPSSPPAAPVSVPVMETHVAPPEMERPKSVVGVRELEGGMERGVAPVRPASHEGRVGEARGVEVQERPRAGDVLERPRVGDVPERPKLKLLPRSKPIETAEPSPVYAEEKQVHQVPVGVNAIQGEMIHDVHQNMLAAKTGVAGADAENRAVERPRLNLKPRSNALGQSDESAPKERHLFGGARPREQVLRERGIDALATDLEKTSPGGRSKNEFAKVEQKVETLSINPSGEKVESFPAGTRGPRNADKKDYRRDTDRSDVYRPTRREDNRRIARDVEKTEQPRPEPETWRKPVEPPKPEVTAPRFGKGASALELAQAFSKSMSDTVPQSRLTSVPSPKVPPSPGARDQVGFSRLTDNRALHSGAQRKINGY</sequence>
<evidence type="ECO:0000256" key="1">
    <source>
        <dbReference type="ARBA" id="ARBA00003951"/>
    </source>
</evidence>
<dbReference type="Gene3D" id="3.90.79.10">
    <property type="entry name" value="Nucleoside Triphosphate Pyrophosphohydrolase"/>
    <property type="match status" value="1"/>
</dbReference>
<evidence type="ECO:0000313" key="12">
    <source>
        <dbReference type="Proteomes" id="UP000032180"/>
    </source>
</evidence>
<keyword evidence="12" id="KW-1185">Reference proteome</keyword>
<dbReference type="InterPro" id="IPR000086">
    <property type="entry name" value="NUDIX_hydrolase_dom"/>
</dbReference>
<comment type="similarity">
    <text evidence="4">Belongs to the IPP isomerase type 1 family.</text>
</comment>
<evidence type="ECO:0000256" key="5">
    <source>
        <dbReference type="ARBA" id="ARBA00012057"/>
    </source>
</evidence>
<comment type="pathway">
    <text evidence="3">Porphyrin-containing compound metabolism; chlorophyll biosynthesis.</text>
</comment>
<dbReference type="PANTHER" id="PTHR10885">
    <property type="entry name" value="ISOPENTENYL-DIPHOSPHATE DELTA-ISOMERASE"/>
    <property type="match status" value="1"/>
</dbReference>
<evidence type="ECO:0000256" key="4">
    <source>
        <dbReference type="ARBA" id="ARBA00007579"/>
    </source>
</evidence>
<dbReference type="PROSITE" id="PS51462">
    <property type="entry name" value="NUDIX"/>
    <property type="match status" value="1"/>
</dbReference>
<dbReference type="CDD" id="cd02885">
    <property type="entry name" value="NUDIX_IPP_Isomerase"/>
    <property type="match status" value="1"/>
</dbReference>
<evidence type="ECO:0000256" key="2">
    <source>
        <dbReference type="ARBA" id="ARBA00004826"/>
    </source>
</evidence>
<dbReference type="GO" id="GO:0050992">
    <property type="term" value="P:dimethylallyl diphosphate biosynthetic process"/>
    <property type="evidence" value="ECO:0007669"/>
    <property type="project" value="UniProtKB-UniPathway"/>
</dbReference>
<reference evidence="11" key="3">
    <citation type="submission" date="2015-04" db="UniProtKB">
        <authorList>
            <consortium name="EnsemblPlants"/>
        </authorList>
    </citation>
    <scope>IDENTIFICATION</scope>
</reference>
<dbReference type="PANTHER" id="PTHR10885:SF18">
    <property type="entry name" value="ISOPENTENYL-DIPHOSPHATE DELTA-ISOMERASE"/>
    <property type="match status" value="1"/>
</dbReference>
<dbReference type="GO" id="GO:0015995">
    <property type="term" value="P:chlorophyll biosynthetic process"/>
    <property type="evidence" value="ECO:0007669"/>
    <property type="project" value="UniProtKB-UniPathway"/>
</dbReference>
<dbReference type="Gramene" id="LPERR07G15270.1">
    <property type="protein sequence ID" value="LPERR07G15270.1"/>
    <property type="gene ID" value="LPERR07G15270"/>
</dbReference>
<dbReference type="NCBIfam" id="TIGR02150">
    <property type="entry name" value="IPP_isom_1"/>
    <property type="match status" value="1"/>
</dbReference>
<dbReference type="GO" id="GO:0009240">
    <property type="term" value="P:isopentenyl diphosphate biosynthetic process"/>
    <property type="evidence" value="ECO:0007669"/>
    <property type="project" value="TreeGrafter"/>
</dbReference>
<dbReference type="FunFam" id="3.90.79.10:FF:000025">
    <property type="entry name" value="isopentenyl-diphosphate Delta-isomerase I"/>
    <property type="match status" value="1"/>
</dbReference>
<reference evidence="12" key="2">
    <citation type="submission" date="2013-12" db="EMBL/GenBank/DDBJ databases">
        <authorList>
            <person name="Yu Y."/>
            <person name="Lee S."/>
            <person name="de Baynast K."/>
            <person name="Wissotski M."/>
            <person name="Liu L."/>
            <person name="Talag J."/>
            <person name="Goicoechea J."/>
            <person name="Angelova A."/>
            <person name="Jetty R."/>
            <person name="Kudrna D."/>
            <person name="Golser W."/>
            <person name="Rivera L."/>
            <person name="Zhang J."/>
            <person name="Wing R."/>
        </authorList>
    </citation>
    <scope>NUCLEOTIDE SEQUENCE</scope>
</reference>
<evidence type="ECO:0000259" key="10">
    <source>
        <dbReference type="PROSITE" id="PS51462"/>
    </source>
</evidence>
<feature type="compositionally biased region" description="Basic and acidic residues" evidence="9">
    <location>
        <begin position="739"/>
        <end position="792"/>
    </location>
</feature>
<feature type="region of interest" description="Disordered" evidence="9">
    <location>
        <begin position="641"/>
        <end position="670"/>
    </location>
</feature>
<name>A0A0D9X010_9ORYZ</name>
<feature type="compositionally biased region" description="Basic and acidic residues" evidence="9">
    <location>
        <begin position="339"/>
        <end position="359"/>
    </location>
</feature>
<evidence type="ECO:0000256" key="9">
    <source>
        <dbReference type="SAM" id="MobiDB-lite"/>
    </source>
</evidence>
<feature type="compositionally biased region" description="Basic and acidic residues" evidence="9">
    <location>
        <begin position="394"/>
        <end position="412"/>
    </location>
</feature>
<accession>A0A0D9X010</accession>
<dbReference type="EC" id="5.3.3.2" evidence="5"/>
<dbReference type="STRING" id="77586.A0A0D9X010"/>
<reference evidence="11 12" key="1">
    <citation type="submission" date="2012-08" db="EMBL/GenBank/DDBJ databases">
        <title>Oryza genome evolution.</title>
        <authorList>
            <person name="Wing R.A."/>
        </authorList>
    </citation>
    <scope>NUCLEOTIDE SEQUENCE</scope>
</reference>
<feature type="compositionally biased region" description="Basic residues" evidence="9">
    <location>
        <begin position="323"/>
        <end position="338"/>
    </location>
</feature>
<keyword evidence="8" id="KW-0413">Isomerase</keyword>
<comment type="function">
    <text evidence="1">Catalyzes the 1,3-allylic rearrangement of the homoallylic substrate isopentenyl (IPP) to its highly electrophilic allylic isomer, dimethylallyl diphosphate (DMAPP).</text>
</comment>
<evidence type="ECO:0000256" key="6">
    <source>
        <dbReference type="ARBA" id="ARBA00023171"/>
    </source>
</evidence>
<evidence type="ECO:0000313" key="11">
    <source>
        <dbReference type="EnsemblPlants" id="LPERR07G15270.1"/>
    </source>
</evidence>
<evidence type="ECO:0000256" key="8">
    <source>
        <dbReference type="ARBA" id="ARBA00023235"/>
    </source>
</evidence>
<dbReference type="AlphaFoldDB" id="A0A0D9X010"/>
<dbReference type="GO" id="GO:0004452">
    <property type="term" value="F:isopentenyl-diphosphate delta-isomerase activity"/>
    <property type="evidence" value="ECO:0007669"/>
    <property type="project" value="UniProtKB-EC"/>
</dbReference>
<feature type="region of interest" description="Disordered" evidence="9">
    <location>
        <begin position="292"/>
        <end position="438"/>
    </location>
</feature>
<comment type="pathway">
    <text evidence="2">Isoprenoid biosynthesis; dimethylallyl diphosphate biosynthesis; dimethylallyl diphosphate from isopentenyl diphosphate: step 1/1.</text>
</comment>
<dbReference type="EnsemblPlants" id="LPERR07G15270.1">
    <property type="protein sequence ID" value="LPERR07G15270.1"/>
    <property type="gene ID" value="LPERR07G15270"/>
</dbReference>
<dbReference type="UniPathway" id="UPA00059">
    <property type="reaction ID" value="UER00104"/>
</dbReference>
<feature type="compositionally biased region" description="Polar residues" evidence="9">
    <location>
        <begin position="813"/>
        <end position="827"/>
    </location>
</feature>
<dbReference type="UniPathway" id="UPA00668"/>
<dbReference type="InterPro" id="IPR015797">
    <property type="entry name" value="NUDIX_hydrolase-like_dom_sf"/>
</dbReference>